<gene>
    <name evidence="3" type="ORF">ACG01O_03275</name>
</gene>
<dbReference type="NCBIfam" id="TIGR02595">
    <property type="entry name" value="PEP_CTERM"/>
    <property type="match status" value="1"/>
</dbReference>
<feature type="signal peptide" evidence="1">
    <location>
        <begin position="1"/>
        <end position="25"/>
    </location>
</feature>
<organism evidence="3 4">
    <name type="scientific">Pelomonas baiyunensis</name>
    <dbReference type="NCBI Taxonomy" id="3299026"/>
    <lineage>
        <taxon>Bacteria</taxon>
        <taxon>Pseudomonadati</taxon>
        <taxon>Pseudomonadota</taxon>
        <taxon>Betaproteobacteria</taxon>
        <taxon>Burkholderiales</taxon>
        <taxon>Sphaerotilaceae</taxon>
        <taxon>Roseateles</taxon>
    </lineage>
</organism>
<feature type="domain" description="Ice-binding protein C-terminal" evidence="2">
    <location>
        <begin position="262"/>
        <end position="284"/>
    </location>
</feature>
<evidence type="ECO:0000259" key="2">
    <source>
        <dbReference type="Pfam" id="PF07589"/>
    </source>
</evidence>
<evidence type="ECO:0000256" key="1">
    <source>
        <dbReference type="SAM" id="SignalP"/>
    </source>
</evidence>
<feature type="chain" id="PRO_5046205672" evidence="1">
    <location>
        <begin position="26"/>
        <end position="291"/>
    </location>
</feature>
<evidence type="ECO:0000313" key="4">
    <source>
        <dbReference type="Proteomes" id="UP001606303"/>
    </source>
</evidence>
<reference evidence="3 4" key="1">
    <citation type="submission" date="2024-08" db="EMBL/GenBank/DDBJ databases">
        <authorList>
            <person name="Lu H."/>
        </authorList>
    </citation>
    <scope>NUCLEOTIDE SEQUENCE [LARGE SCALE GENOMIC DNA]</scope>
    <source>
        <strain evidence="3 4">BYS87W</strain>
    </source>
</reference>
<protein>
    <submittedName>
        <fullName evidence="3">PEP-CTERM sorting domain-containing protein</fullName>
    </submittedName>
</protein>
<comment type="caution">
    <text evidence="3">The sequence shown here is derived from an EMBL/GenBank/DDBJ whole genome shotgun (WGS) entry which is preliminary data.</text>
</comment>
<dbReference type="Pfam" id="PF07589">
    <property type="entry name" value="PEP-CTERM"/>
    <property type="match status" value="1"/>
</dbReference>
<dbReference type="Proteomes" id="UP001606303">
    <property type="component" value="Unassembled WGS sequence"/>
</dbReference>
<keyword evidence="4" id="KW-1185">Reference proteome</keyword>
<keyword evidence="1" id="KW-0732">Signal</keyword>
<dbReference type="EMBL" id="JBIGIB010000001">
    <property type="protein sequence ID" value="MFG6465625.1"/>
    <property type="molecule type" value="Genomic_DNA"/>
</dbReference>
<accession>A0ABW7GUH3</accession>
<proteinExistence type="predicted"/>
<dbReference type="InterPro" id="IPR013424">
    <property type="entry name" value="Ice-binding_C"/>
</dbReference>
<dbReference type="RefSeq" id="WP_394381347.1">
    <property type="nucleotide sequence ID" value="NZ_JBIGIB010000001.1"/>
</dbReference>
<evidence type="ECO:0000313" key="3">
    <source>
        <dbReference type="EMBL" id="MFG6465625.1"/>
    </source>
</evidence>
<sequence>MKAARTLLSALGASVLLALSLPAAAVQSQLNANLQVNTTVFYPVSGAVVHAPDLNLLDDPRSAQLQSLDGSAALGGGNAHAHFEGRMGLLRAAVDASFPYCCDALGHRVVQGYSDATVQGRFYDSIAVTGAGLAPGTPVSYTVNFSITGALSNPSFESGGFLSAYGLAEVRLRDMKSFAEVSKRWDASRDTPGLFSLRLDTFVGRTVSISGMLAVGASVSDAARLGRTAWADFGHSAGYQLLPSVAGLNTTGASGYDFAAAPVPEPASWALLGMGLLGLGVARRRCRRAAD</sequence>
<name>A0ABW7GUH3_9BURK</name>